<keyword evidence="5 9" id="KW-0418">Kinase</keyword>
<evidence type="ECO:0000259" key="8">
    <source>
        <dbReference type="PROSITE" id="PS50112"/>
    </source>
</evidence>
<keyword evidence="4" id="KW-0808">Transferase</keyword>
<evidence type="ECO:0000256" key="3">
    <source>
        <dbReference type="ARBA" id="ARBA00022553"/>
    </source>
</evidence>
<dbReference type="Pfam" id="PF02518">
    <property type="entry name" value="HATPase_c"/>
    <property type="match status" value="1"/>
</dbReference>
<dbReference type="PROSITE" id="PS50109">
    <property type="entry name" value="HIS_KIN"/>
    <property type="match status" value="1"/>
</dbReference>
<protein>
    <recommendedName>
        <fullName evidence="2">histidine kinase</fullName>
        <ecNumber evidence="2">2.7.13.3</ecNumber>
    </recommendedName>
</protein>
<dbReference type="PANTHER" id="PTHR43711">
    <property type="entry name" value="TWO-COMPONENT HISTIDINE KINASE"/>
    <property type="match status" value="1"/>
</dbReference>
<keyword evidence="6" id="KW-0902">Two-component regulatory system</keyword>
<dbReference type="Gene3D" id="1.10.287.130">
    <property type="match status" value="1"/>
</dbReference>
<proteinExistence type="predicted"/>
<evidence type="ECO:0000256" key="4">
    <source>
        <dbReference type="ARBA" id="ARBA00022679"/>
    </source>
</evidence>
<dbReference type="HOGENOM" id="CLU_000445_89_2_7"/>
<dbReference type="EC" id="2.7.13.3" evidence="2"/>
<dbReference type="InterPro" id="IPR004358">
    <property type="entry name" value="Sig_transdc_His_kin-like_C"/>
</dbReference>
<evidence type="ECO:0000256" key="6">
    <source>
        <dbReference type="ARBA" id="ARBA00023012"/>
    </source>
</evidence>
<keyword evidence="3" id="KW-0597">Phosphoprotein</keyword>
<dbReference type="SUPFAM" id="SSF47384">
    <property type="entry name" value="Homodimeric domain of signal transducing histidine kinase"/>
    <property type="match status" value="1"/>
</dbReference>
<dbReference type="InterPro" id="IPR036097">
    <property type="entry name" value="HisK_dim/P_sf"/>
</dbReference>
<dbReference type="InterPro" id="IPR050736">
    <property type="entry name" value="Sensor_HK_Regulatory"/>
</dbReference>
<dbReference type="PRINTS" id="PR00344">
    <property type="entry name" value="BCTRLSENSOR"/>
</dbReference>
<dbReference type="InterPro" id="IPR003661">
    <property type="entry name" value="HisK_dim/P_dom"/>
</dbReference>
<evidence type="ECO:0000313" key="10">
    <source>
        <dbReference type="Proteomes" id="UP000008825"/>
    </source>
</evidence>
<dbReference type="InterPro" id="IPR005467">
    <property type="entry name" value="His_kinase_dom"/>
</dbReference>
<dbReference type="eggNOG" id="COG5002">
    <property type="taxonomic scope" value="Bacteria"/>
</dbReference>
<dbReference type="SMART" id="SM00387">
    <property type="entry name" value="HATPase_c"/>
    <property type="match status" value="1"/>
</dbReference>
<name>B5EEQ2_CITBB</name>
<accession>B5EEQ2</accession>
<evidence type="ECO:0000313" key="9">
    <source>
        <dbReference type="EMBL" id="ACH40838.1"/>
    </source>
</evidence>
<evidence type="ECO:0000256" key="5">
    <source>
        <dbReference type="ARBA" id="ARBA00022777"/>
    </source>
</evidence>
<dbReference type="Gene3D" id="3.30.450.20">
    <property type="entry name" value="PAS domain"/>
    <property type="match status" value="1"/>
</dbReference>
<dbReference type="Proteomes" id="UP000008825">
    <property type="component" value="Chromosome"/>
</dbReference>
<dbReference type="SUPFAM" id="SSF55785">
    <property type="entry name" value="PYP-like sensor domain (PAS domain)"/>
    <property type="match status" value="1"/>
</dbReference>
<dbReference type="InterPro" id="IPR035965">
    <property type="entry name" value="PAS-like_dom_sf"/>
</dbReference>
<dbReference type="PANTHER" id="PTHR43711:SF31">
    <property type="entry name" value="HISTIDINE KINASE"/>
    <property type="match status" value="1"/>
</dbReference>
<feature type="domain" description="Histidine kinase" evidence="7">
    <location>
        <begin position="121"/>
        <end position="337"/>
    </location>
</feature>
<dbReference type="RefSeq" id="WP_012532274.1">
    <property type="nucleotide sequence ID" value="NC_011146.1"/>
</dbReference>
<reference evidence="9 10" key="1">
    <citation type="submission" date="2008-07" db="EMBL/GenBank/DDBJ databases">
        <title>Complete sequence of Geobacter bemidjiensis BEM.</title>
        <authorList>
            <consortium name="US DOE Joint Genome Institute"/>
            <person name="Lucas S."/>
            <person name="Copeland A."/>
            <person name="Lapidus A."/>
            <person name="Glavina del Rio T."/>
            <person name="Dalin E."/>
            <person name="Tice H."/>
            <person name="Bruce D."/>
            <person name="Goodwin L."/>
            <person name="Pitluck S."/>
            <person name="Kiss H."/>
            <person name="Brettin T."/>
            <person name="Detter J.C."/>
            <person name="Han C."/>
            <person name="Kuske C.R."/>
            <person name="Schmutz J."/>
            <person name="Larimer F."/>
            <person name="Land M."/>
            <person name="Hauser L."/>
            <person name="Kyrpides N."/>
            <person name="Lykidis A."/>
            <person name="Lovley D."/>
            <person name="Richardson P."/>
        </authorList>
    </citation>
    <scope>NUCLEOTIDE SEQUENCE [LARGE SCALE GENOMIC DNA]</scope>
    <source>
        <strain evidence="10">ATCC BAA-1014 / DSM 16622 / JCM 12645 / Bem</strain>
    </source>
</reference>
<gene>
    <name evidence="9" type="ordered locus">Gbem_3846</name>
</gene>
<dbReference type="SMART" id="SM00388">
    <property type="entry name" value="HisKA"/>
    <property type="match status" value="1"/>
</dbReference>
<dbReference type="KEGG" id="gbm:Gbem_3846"/>
<reference evidence="9 10" key="2">
    <citation type="journal article" date="2010" name="BMC Genomics">
        <title>The genome of Geobacter bemidjiensis, exemplar for the subsurface clade of Geobacter species that predominate in Fe(III)-reducing subsurface environments.</title>
        <authorList>
            <person name="Aklujkar M."/>
            <person name="Young N.D."/>
            <person name="Holmes D."/>
            <person name="Chavan M."/>
            <person name="Risso C."/>
            <person name="Kiss H.E."/>
            <person name="Han C.S."/>
            <person name="Land M.L."/>
            <person name="Lovley D.R."/>
        </authorList>
    </citation>
    <scope>NUCLEOTIDE SEQUENCE [LARGE SCALE GENOMIC DNA]</scope>
    <source>
        <strain evidence="10">ATCC BAA-1014 / DSM 16622 / JCM 12645 / Bem</strain>
    </source>
</reference>
<dbReference type="Gene3D" id="3.30.565.10">
    <property type="entry name" value="Histidine kinase-like ATPase, C-terminal domain"/>
    <property type="match status" value="1"/>
</dbReference>
<dbReference type="GO" id="GO:0000155">
    <property type="term" value="F:phosphorelay sensor kinase activity"/>
    <property type="evidence" value="ECO:0007669"/>
    <property type="project" value="InterPro"/>
</dbReference>
<dbReference type="Pfam" id="PF00512">
    <property type="entry name" value="HisKA"/>
    <property type="match status" value="1"/>
</dbReference>
<dbReference type="STRING" id="404380.Gbem_3846"/>
<dbReference type="InterPro" id="IPR003594">
    <property type="entry name" value="HATPase_dom"/>
</dbReference>
<evidence type="ECO:0000259" key="7">
    <source>
        <dbReference type="PROSITE" id="PS50109"/>
    </source>
</evidence>
<keyword evidence="10" id="KW-1185">Reference proteome</keyword>
<dbReference type="SUPFAM" id="SSF55874">
    <property type="entry name" value="ATPase domain of HSP90 chaperone/DNA topoisomerase II/histidine kinase"/>
    <property type="match status" value="1"/>
</dbReference>
<dbReference type="FunFam" id="3.30.565.10:FF:000006">
    <property type="entry name" value="Sensor histidine kinase WalK"/>
    <property type="match status" value="1"/>
</dbReference>
<organism evidence="9 10">
    <name type="scientific">Citrifermentans bemidjiense (strain ATCC BAA-1014 / DSM 16622 / JCM 12645 / Bem)</name>
    <name type="common">Geobacter bemidjiensis</name>
    <dbReference type="NCBI Taxonomy" id="404380"/>
    <lineage>
        <taxon>Bacteria</taxon>
        <taxon>Pseudomonadati</taxon>
        <taxon>Thermodesulfobacteriota</taxon>
        <taxon>Desulfuromonadia</taxon>
        <taxon>Geobacterales</taxon>
        <taxon>Geobacteraceae</taxon>
        <taxon>Citrifermentans</taxon>
    </lineage>
</organism>
<dbReference type="AlphaFoldDB" id="B5EEQ2"/>
<evidence type="ECO:0000256" key="2">
    <source>
        <dbReference type="ARBA" id="ARBA00012438"/>
    </source>
</evidence>
<comment type="catalytic activity">
    <reaction evidence="1">
        <text>ATP + protein L-histidine = ADP + protein N-phospho-L-histidine.</text>
        <dbReference type="EC" id="2.7.13.3"/>
    </reaction>
</comment>
<dbReference type="InterPro" id="IPR000014">
    <property type="entry name" value="PAS"/>
</dbReference>
<evidence type="ECO:0000256" key="1">
    <source>
        <dbReference type="ARBA" id="ARBA00000085"/>
    </source>
</evidence>
<dbReference type="EMBL" id="CP001124">
    <property type="protein sequence ID" value="ACH40838.1"/>
    <property type="molecule type" value="Genomic_DNA"/>
</dbReference>
<dbReference type="InterPro" id="IPR036890">
    <property type="entry name" value="HATPase_C_sf"/>
</dbReference>
<dbReference type="CDD" id="cd00082">
    <property type="entry name" value="HisKA"/>
    <property type="match status" value="1"/>
</dbReference>
<feature type="domain" description="PAS" evidence="8">
    <location>
        <begin position="5"/>
        <end position="71"/>
    </location>
</feature>
<sequence>MQVEPEKNAAMLLERLDCGVVHLDDTGKVLLVNSKAEELLHVQRGRVLGRRVDMLPLRTPLYRVLSEDSQDAPVEMSLEGTVIQVRSFGLPAGCGGGELYQLRDVTAERKERRQREEFVAMMTHDLKSPLTVIMGYIQALVGEKAKIDASLHLFLGEMDKSSAKMLSMIDDVLDAYRLEAGLLQIDRCRCDIRPLLEGCSRDGEREAAVHGSSFQSELCDEIPPLELDSKQISRVFANLIGNAVKFTPRRGTITFSSEVRDGFLRVQVADTGIGIPPEELPRIFNKYFRAQGAHGFKGTGLGLTISKAIVEAHGGSIGVESTAGKGSRFSVLLPLREEGSHLSVKVQGQETD</sequence>
<dbReference type="OrthoDB" id="5342753at2"/>
<dbReference type="PROSITE" id="PS50112">
    <property type="entry name" value="PAS"/>
    <property type="match status" value="1"/>
</dbReference>
<dbReference type="CDD" id="cd16922">
    <property type="entry name" value="HATPase_EvgS-ArcB-TorS-like"/>
    <property type="match status" value="1"/>
</dbReference>